<evidence type="ECO:0000313" key="6">
    <source>
        <dbReference type="Proteomes" id="UP000304880"/>
    </source>
</evidence>
<dbReference type="InterPro" id="IPR036412">
    <property type="entry name" value="HAD-like_sf"/>
</dbReference>
<dbReference type="GO" id="GO:0046872">
    <property type="term" value="F:metal ion binding"/>
    <property type="evidence" value="ECO:0007669"/>
    <property type="project" value="UniProtKB-KW"/>
</dbReference>
<dbReference type="InterPro" id="IPR044651">
    <property type="entry name" value="OTSB-like"/>
</dbReference>
<proteinExistence type="inferred from homology"/>
<dbReference type="SUPFAM" id="SSF56784">
    <property type="entry name" value="HAD-like"/>
    <property type="match status" value="1"/>
</dbReference>
<evidence type="ECO:0000313" key="5">
    <source>
        <dbReference type="EMBL" id="TNH40749.1"/>
    </source>
</evidence>
<dbReference type="EMBL" id="VDDC01000007">
    <property type="protein sequence ID" value="TNH40749.1"/>
    <property type="molecule type" value="Genomic_DNA"/>
</dbReference>
<dbReference type="Gene3D" id="3.30.70.1020">
    <property type="entry name" value="Trehalose-6-phosphate phosphatase related protein, domain 2"/>
    <property type="match status" value="1"/>
</dbReference>
<comment type="catalytic activity">
    <reaction evidence="4">
        <text>alpha,alpha-trehalose 6-phosphate + H2O = alpha,alpha-trehalose + phosphate</text>
        <dbReference type="Rhea" id="RHEA:23420"/>
        <dbReference type="ChEBI" id="CHEBI:15377"/>
        <dbReference type="ChEBI" id="CHEBI:16551"/>
        <dbReference type="ChEBI" id="CHEBI:43474"/>
        <dbReference type="ChEBI" id="CHEBI:58429"/>
        <dbReference type="EC" id="3.1.3.12"/>
    </reaction>
</comment>
<name>A0A5C4RA10_9RHOB</name>
<comment type="similarity">
    <text evidence="2 4">Belongs to the trehalose phosphatase family.</text>
</comment>
<accession>A0A5C4RA10</accession>
<keyword evidence="4" id="KW-0460">Magnesium</keyword>
<sequence>MVYPNRRSPPDVTPPPLAPDAALFLDFDGCLVDIAPRPDAVVVTQALRDRLAALYRRQGGAVALISGRDVADLRGHMDGFEGIVAGSHGAELSLRPGRIQTLHRVDFDAGPLHAAAHAAAAPHPALLVEEKPHGVALHYRDAPDLRAFVDEVMQDLADRNPHLVLQPAKMAVELRPGGVGKDSALAHLMTLEPFAGRVPVFAGDDTTDEPAMAEAQARGGFAIKIGDGPTAAHHRLSDPAALAAWLDASLN</sequence>
<reference evidence="5 6" key="1">
    <citation type="submission" date="2019-06" db="EMBL/GenBank/DDBJ databases">
        <authorList>
            <person name="Li J."/>
        </authorList>
    </citation>
    <scope>NUCLEOTIDE SEQUENCE [LARGE SCALE GENOMIC DNA]</scope>
    <source>
        <strain evidence="5 6">CGMCC 1.8012</strain>
    </source>
</reference>
<dbReference type="NCBIfam" id="TIGR00685">
    <property type="entry name" value="T6PP"/>
    <property type="match status" value="1"/>
</dbReference>
<comment type="cofactor">
    <cofactor evidence="4">
        <name>Mg(2+)</name>
        <dbReference type="ChEBI" id="CHEBI:18420"/>
    </cofactor>
</comment>
<dbReference type="AlphaFoldDB" id="A0A5C4RA10"/>
<dbReference type="GO" id="GO:0005992">
    <property type="term" value="P:trehalose biosynthetic process"/>
    <property type="evidence" value="ECO:0007669"/>
    <property type="project" value="UniProtKB-UniPathway"/>
</dbReference>
<comment type="function">
    <text evidence="4">Removes the phosphate from trehalose 6-phosphate to produce free trehalose.</text>
</comment>
<dbReference type="InterPro" id="IPR023214">
    <property type="entry name" value="HAD_sf"/>
</dbReference>
<comment type="caution">
    <text evidence="5">The sequence shown here is derived from an EMBL/GenBank/DDBJ whole genome shotgun (WGS) entry which is preliminary data.</text>
</comment>
<evidence type="ECO:0000256" key="4">
    <source>
        <dbReference type="RuleBase" id="RU361117"/>
    </source>
</evidence>
<gene>
    <name evidence="5" type="primary">otsB</name>
    <name evidence="5" type="ORF">FHD67_03815</name>
</gene>
<keyword evidence="3 4" id="KW-0378">Hydrolase</keyword>
<dbReference type="InterPro" id="IPR003337">
    <property type="entry name" value="Trehalose_PPase"/>
</dbReference>
<keyword evidence="4" id="KW-0479">Metal-binding</keyword>
<evidence type="ECO:0000256" key="2">
    <source>
        <dbReference type="ARBA" id="ARBA00008770"/>
    </source>
</evidence>
<dbReference type="Pfam" id="PF02358">
    <property type="entry name" value="Trehalose_PPase"/>
    <property type="match status" value="1"/>
</dbReference>
<evidence type="ECO:0000256" key="3">
    <source>
        <dbReference type="ARBA" id="ARBA00022801"/>
    </source>
</evidence>
<dbReference type="Gene3D" id="3.40.50.1000">
    <property type="entry name" value="HAD superfamily/HAD-like"/>
    <property type="match status" value="1"/>
</dbReference>
<dbReference type="InterPro" id="IPR006379">
    <property type="entry name" value="HAD-SF_hydro_IIB"/>
</dbReference>
<dbReference type="NCBIfam" id="TIGR01484">
    <property type="entry name" value="HAD-SF-IIB"/>
    <property type="match status" value="1"/>
</dbReference>
<comment type="pathway">
    <text evidence="1 4">Glycan biosynthesis; trehalose biosynthesis.</text>
</comment>
<dbReference type="CDD" id="cd01627">
    <property type="entry name" value="HAD_TPP"/>
    <property type="match status" value="1"/>
</dbReference>
<dbReference type="Proteomes" id="UP000304880">
    <property type="component" value="Unassembled WGS sequence"/>
</dbReference>
<dbReference type="EC" id="3.1.3.12" evidence="4"/>
<evidence type="ECO:0000256" key="1">
    <source>
        <dbReference type="ARBA" id="ARBA00005199"/>
    </source>
</evidence>
<dbReference type="GO" id="GO:0004805">
    <property type="term" value="F:trehalose-phosphatase activity"/>
    <property type="evidence" value="ECO:0007669"/>
    <property type="project" value="UniProtKB-EC"/>
</dbReference>
<protein>
    <recommendedName>
        <fullName evidence="4">Trehalose 6-phosphate phosphatase</fullName>
        <ecNumber evidence="4">3.1.3.12</ecNumber>
    </recommendedName>
</protein>
<dbReference type="PANTHER" id="PTHR43768:SF3">
    <property type="entry name" value="TREHALOSE 6-PHOSPHATE PHOSPHATASE"/>
    <property type="match status" value="1"/>
</dbReference>
<dbReference type="PANTHER" id="PTHR43768">
    <property type="entry name" value="TREHALOSE 6-PHOSPHATE PHOSPHATASE"/>
    <property type="match status" value="1"/>
</dbReference>
<keyword evidence="6" id="KW-1185">Reference proteome</keyword>
<dbReference type="UniPathway" id="UPA00299"/>
<organism evidence="5 6">
    <name type="scientific">Paracoccus haeundaensis</name>
    <dbReference type="NCBI Taxonomy" id="225362"/>
    <lineage>
        <taxon>Bacteria</taxon>
        <taxon>Pseudomonadati</taxon>
        <taxon>Pseudomonadota</taxon>
        <taxon>Alphaproteobacteria</taxon>
        <taxon>Rhodobacterales</taxon>
        <taxon>Paracoccaceae</taxon>
        <taxon>Paracoccus</taxon>
    </lineage>
</organism>